<dbReference type="InterPro" id="IPR013767">
    <property type="entry name" value="PAS_fold"/>
</dbReference>
<dbReference type="SMART" id="SM00091">
    <property type="entry name" value="PAS"/>
    <property type="match status" value="1"/>
</dbReference>
<dbReference type="InterPro" id="IPR003660">
    <property type="entry name" value="HAMP_dom"/>
</dbReference>
<evidence type="ECO:0000259" key="16">
    <source>
        <dbReference type="PROSITE" id="PS50885"/>
    </source>
</evidence>
<dbReference type="EC" id="2.7.13.3" evidence="3"/>
<dbReference type="PRINTS" id="PR00344">
    <property type="entry name" value="BCTRLSENSOR"/>
</dbReference>
<evidence type="ECO:0000259" key="15">
    <source>
        <dbReference type="PROSITE" id="PS50112"/>
    </source>
</evidence>
<accession>A0AAX2J701</accession>
<evidence type="ECO:0000256" key="2">
    <source>
        <dbReference type="ARBA" id="ARBA00004141"/>
    </source>
</evidence>
<dbReference type="InterPro" id="IPR036890">
    <property type="entry name" value="HATPase_C_sf"/>
</dbReference>
<dbReference type="CDD" id="cd00082">
    <property type="entry name" value="HisKA"/>
    <property type="match status" value="1"/>
</dbReference>
<evidence type="ECO:0000256" key="7">
    <source>
        <dbReference type="ARBA" id="ARBA00022741"/>
    </source>
</evidence>
<feature type="transmembrane region" description="Helical" evidence="13">
    <location>
        <begin position="184"/>
        <end position="207"/>
    </location>
</feature>
<dbReference type="EMBL" id="LS483487">
    <property type="protein sequence ID" value="SQI99822.1"/>
    <property type="molecule type" value="Genomic_DNA"/>
</dbReference>
<dbReference type="SMART" id="SM00387">
    <property type="entry name" value="HATPase_c"/>
    <property type="match status" value="1"/>
</dbReference>
<dbReference type="NCBIfam" id="TIGR00229">
    <property type="entry name" value="sensory_box"/>
    <property type="match status" value="1"/>
</dbReference>
<dbReference type="GO" id="GO:0000156">
    <property type="term" value="F:phosphorelay response regulator activity"/>
    <property type="evidence" value="ECO:0007669"/>
    <property type="project" value="TreeGrafter"/>
</dbReference>
<dbReference type="SMART" id="SM00388">
    <property type="entry name" value="HisKA"/>
    <property type="match status" value="1"/>
</dbReference>
<dbReference type="CDD" id="cd06225">
    <property type="entry name" value="HAMP"/>
    <property type="match status" value="1"/>
</dbReference>
<dbReference type="SUPFAM" id="SSF158472">
    <property type="entry name" value="HAMP domain-like"/>
    <property type="match status" value="1"/>
</dbReference>
<dbReference type="GO" id="GO:0007234">
    <property type="term" value="P:osmosensory signaling via phosphorelay pathway"/>
    <property type="evidence" value="ECO:0007669"/>
    <property type="project" value="TreeGrafter"/>
</dbReference>
<dbReference type="InterPro" id="IPR003594">
    <property type="entry name" value="HATPase_dom"/>
</dbReference>
<evidence type="ECO:0000256" key="12">
    <source>
        <dbReference type="ARBA" id="ARBA00023136"/>
    </source>
</evidence>
<proteinExistence type="predicted"/>
<dbReference type="Pfam" id="PF00989">
    <property type="entry name" value="PAS"/>
    <property type="match status" value="1"/>
</dbReference>
<dbReference type="GO" id="GO:0030295">
    <property type="term" value="F:protein kinase activator activity"/>
    <property type="evidence" value="ECO:0007669"/>
    <property type="project" value="TreeGrafter"/>
</dbReference>
<dbReference type="Gene3D" id="3.30.450.20">
    <property type="entry name" value="PAS domain"/>
    <property type="match status" value="1"/>
</dbReference>
<dbReference type="PANTHER" id="PTHR42878">
    <property type="entry name" value="TWO-COMPONENT HISTIDINE KINASE"/>
    <property type="match status" value="1"/>
</dbReference>
<dbReference type="FunFam" id="3.30.565.10:FF:000006">
    <property type="entry name" value="Sensor histidine kinase WalK"/>
    <property type="match status" value="1"/>
</dbReference>
<dbReference type="PROSITE" id="PS50112">
    <property type="entry name" value="PAS"/>
    <property type="match status" value="1"/>
</dbReference>
<keyword evidence="10 13" id="KW-1133">Transmembrane helix</keyword>
<dbReference type="AlphaFoldDB" id="A0AAX2J701"/>
<evidence type="ECO:0000256" key="1">
    <source>
        <dbReference type="ARBA" id="ARBA00000085"/>
    </source>
</evidence>
<feature type="domain" description="PAS" evidence="15">
    <location>
        <begin position="269"/>
        <end position="352"/>
    </location>
</feature>
<dbReference type="PROSITE" id="PS50109">
    <property type="entry name" value="HIS_KIN"/>
    <property type="match status" value="1"/>
</dbReference>
<evidence type="ECO:0000256" key="9">
    <source>
        <dbReference type="ARBA" id="ARBA00022840"/>
    </source>
</evidence>
<dbReference type="Pfam" id="PF02518">
    <property type="entry name" value="HATPase_c"/>
    <property type="match status" value="1"/>
</dbReference>
<dbReference type="InterPro" id="IPR000014">
    <property type="entry name" value="PAS"/>
</dbReference>
<evidence type="ECO:0000256" key="10">
    <source>
        <dbReference type="ARBA" id="ARBA00022989"/>
    </source>
</evidence>
<dbReference type="SMART" id="SM00304">
    <property type="entry name" value="HAMP"/>
    <property type="match status" value="1"/>
</dbReference>
<keyword evidence="9" id="KW-0067">ATP-binding</keyword>
<evidence type="ECO:0000256" key="8">
    <source>
        <dbReference type="ARBA" id="ARBA00022777"/>
    </source>
</evidence>
<evidence type="ECO:0000256" key="11">
    <source>
        <dbReference type="ARBA" id="ARBA00023012"/>
    </source>
</evidence>
<comment type="subcellular location">
    <subcellularLocation>
        <location evidence="2">Membrane</location>
        <topology evidence="2">Multi-pass membrane protein</topology>
    </subcellularLocation>
</comment>
<dbReference type="Gene3D" id="1.10.287.130">
    <property type="match status" value="1"/>
</dbReference>
<reference evidence="17 18" key="1">
    <citation type="submission" date="2018-06" db="EMBL/GenBank/DDBJ databases">
        <authorList>
            <consortium name="Pathogen Informatics"/>
            <person name="Doyle S."/>
        </authorList>
    </citation>
    <scope>NUCLEOTIDE SEQUENCE [LARGE SCALE GENOMIC DNA]</scope>
    <source>
        <strain evidence="17 18">NCTC12112</strain>
    </source>
</reference>
<organism evidence="17 18">
    <name type="scientific">Fusobacterium ulcerans</name>
    <dbReference type="NCBI Taxonomy" id="861"/>
    <lineage>
        <taxon>Bacteria</taxon>
        <taxon>Fusobacteriati</taxon>
        <taxon>Fusobacteriota</taxon>
        <taxon>Fusobacteriia</taxon>
        <taxon>Fusobacteriales</taxon>
        <taxon>Fusobacteriaceae</taxon>
        <taxon>Fusobacterium</taxon>
    </lineage>
</organism>
<evidence type="ECO:0000313" key="18">
    <source>
        <dbReference type="Proteomes" id="UP000249008"/>
    </source>
</evidence>
<gene>
    <name evidence="17" type="primary">walK</name>
    <name evidence="17" type="ORF">NCTC12112_00268</name>
</gene>
<feature type="domain" description="HAMP" evidence="16">
    <location>
        <begin position="208"/>
        <end position="260"/>
    </location>
</feature>
<dbReference type="InterPro" id="IPR050351">
    <property type="entry name" value="BphY/WalK/GraS-like"/>
</dbReference>
<dbReference type="InterPro" id="IPR036097">
    <property type="entry name" value="HisK_dim/P_sf"/>
</dbReference>
<keyword evidence="11" id="KW-0902">Two-component regulatory system</keyword>
<keyword evidence="8 17" id="KW-0418">Kinase</keyword>
<dbReference type="Gene3D" id="6.10.340.10">
    <property type="match status" value="1"/>
</dbReference>
<dbReference type="Pfam" id="PF00672">
    <property type="entry name" value="HAMP"/>
    <property type="match status" value="1"/>
</dbReference>
<feature type="domain" description="Histidine kinase" evidence="14">
    <location>
        <begin position="399"/>
        <end position="620"/>
    </location>
</feature>
<dbReference type="InterPro" id="IPR035965">
    <property type="entry name" value="PAS-like_dom_sf"/>
</dbReference>
<evidence type="ECO:0000259" key="14">
    <source>
        <dbReference type="PROSITE" id="PS50109"/>
    </source>
</evidence>
<evidence type="ECO:0000256" key="13">
    <source>
        <dbReference type="SAM" id="Phobius"/>
    </source>
</evidence>
<dbReference type="FunFam" id="1.10.287.130:FF:000001">
    <property type="entry name" value="Two-component sensor histidine kinase"/>
    <property type="match status" value="1"/>
</dbReference>
<name>A0AAX2J701_9FUSO</name>
<dbReference type="Proteomes" id="UP000249008">
    <property type="component" value="Chromosome 1"/>
</dbReference>
<evidence type="ECO:0000313" key="17">
    <source>
        <dbReference type="EMBL" id="SQI99822.1"/>
    </source>
</evidence>
<dbReference type="PROSITE" id="PS50885">
    <property type="entry name" value="HAMP"/>
    <property type="match status" value="1"/>
</dbReference>
<sequence length="620" mass="71072">MKEMKAGIKSVKSRVFLIFITALGIFTLNSLWAIFNFNILNNSIEGILDSNYKSIVAAQNMTTSVERQDSLQLSYIFTRDKKYIADFTKNESQFYNFLKNAQDNVTEIGEKEIVDKLGNSYEEYIKKFYIFMKIENTEEQRNFYFKEIFPRFEKIKNISKKLLEINQDSMVKKRYEAGKIAAKATLFTTIIAVVTILLGMLIIIYLVKKILKQFQIFIEKIEEISKENYSQRIPTNLDKEFNELGIAFNQMAEKLNDYKNINIKKIMTEKSKAEAIVESISDGIIVTDKENKILLINNAAEKLLNVEESELLDKSFLTAIPNRKIYDSITEVKNNNDIKSTFKQLEISLNSNVEKNIYCRVFINSIIGKNKENLGIVTLLQDITKLKEIDQMKSDFVSTVSHEFRTPLTSMGMAVELLGDGSVGTINETQKELLKVIKEDNERLNFLIRDLLDLSRLESGKTHMKFEECSIKKIVETAVNSLKNFSENRNVKIEIRNIKDSFLVFADLNKILLVLTNLLTNAIKYKSEEREGNIIVEAFKKGKNIVVSVKDNGKGIPEEYKEKIFNKFIQVKISNDGKIEGTGLGLSICKEIIKAHGGEIWVDSVLNKGSIFYFSLKSVD</sequence>
<dbReference type="PANTHER" id="PTHR42878:SF7">
    <property type="entry name" value="SENSOR HISTIDINE KINASE GLRK"/>
    <property type="match status" value="1"/>
</dbReference>
<evidence type="ECO:0000256" key="3">
    <source>
        <dbReference type="ARBA" id="ARBA00012438"/>
    </source>
</evidence>
<keyword evidence="6 13" id="KW-0812">Transmembrane</keyword>
<dbReference type="SUPFAM" id="SSF47384">
    <property type="entry name" value="Homodimeric domain of signal transducing histidine kinase"/>
    <property type="match status" value="1"/>
</dbReference>
<dbReference type="InterPro" id="IPR004358">
    <property type="entry name" value="Sig_transdc_His_kin-like_C"/>
</dbReference>
<comment type="catalytic activity">
    <reaction evidence="1">
        <text>ATP + protein L-histidine = ADP + protein N-phospho-L-histidine.</text>
        <dbReference type="EC" id="2.7.13.3"/>
    </reaction>
</comment>
<dbReference type="Pfam" id="PF00512">
    <property type="entry name" value="HisKA"/>
    <property type="match status" value="1"/>
</dbReference>
<keyword evidence="12 13" id="KW-0472">Membrane</keyword>
<evidence type="ECO:0000256" key="4">
    <source>
        <dbReference type="ARBA" id="ARBA00022553"/>
    </source>
</evidence>
<evidence type="ECO:0000256" key="6">
    <source>
        <dbReference type="ARBA" id="ARBA00022692"/>
    </source>
</evidence>
<dbReference type="Gene3D" id="3.30.565.10">
    <property type="entry name" value="Histidine kinase-like ATPase, C-terminal domain"/>
    <property type="match status" value="1"/>
</dbReference>
<dbReference type="InterPro" id="IPR003661">
    <property type="entry name" value="HisK_dim/P_dom"/>
</dbReference>
<keyword evidence="5 17" id="KW-0808">Transferase</keyword>
<dbReference type="SUPFAM" id="SSF55874">
    <property type="entry name" value="ATPase domain of HSP90 chaperone/DNA topoisomerase II/histidine kinase"/>
    <property type="match status" value="1"/>
</dbReference>
<dbReference type="GO" id="GO:0005524">
    <property type="term" value="F:ATP binding"/>
    <property type="evidence" value="ECO:0007669"/>
    <property type="project" value="UniProtKB-KW"/>
</dbReference>
<keyword evidence="4" id="KW-0597">Phosphoprotein</keyword>
<dbReference type="GO" id="GO:0000155">
    <property type="term" value="F:phosphorelay sensor kinase activity"/>
    <property type="evidence" value="ECO:0007669"/>
    <property type="project" value="InterPro"/>
</dbReference>
<keyword evidence="7" id="KW-0547">Nucleotide-binding</keyword>
<dbReference type="SUPFAM" id="SSF55785">
    <property type="entry name" value="PYP-like sensor domain (PAS domain)"/>
    <property type="match status" value="1"/>
</dbReference>
<dbReference type="GO" id="GO:0016020">
    <property type="term" value="C:membrane"/>
    <property type="evidence" value="ECO:0007669"/>
    <property type="project" value="UniProtKB-SubCell"/>
</dbReference>
<evidence type="ECO:0000256" key="5">
    <source>
        <dbReference type="ARBA" id="ARBA00022679"/>
    </source>
</evidence>
<dbReference type="CDD" id="cd00075">
    <property type="entry name" value="HATPase"/>
    <property type="match status" value="1"/>
</dbReference>
<dbReference type="InterPro" id="IPR005467">
    <property type="entry name" value="His_kinase_dom"/>
</dbReference>
<protein>
    <recommendedName>
        <fullName evidence="3">histidine kinase</fullName>
        <ecNumber evidence="3">2.7.13.3</ecNumber>
    </recommendedName>
</protein>
<dbReference type="GO" id="GO:0006355">
    <property type="term" value="P:regulation of DNA-templated transcription"/>
    <property type="evidence" value="ECO:0007669"/>
    <property type="project" value="InterPro"/>
</dbReference>
<dbReference type="CDD" id="cd00130">
    <property type="entry name" value="PAS"/>
    <property type="match status" value="1"/>
</dbReference>